<comment type="catalytic activity">
    <reaction evidence="1">
        <text>(7,8-dihydropterin-6-yl)methyl diphosphate + 4-aminobenzoate = 7,8-dihydropteroate + diphosphate</text>
        <dbReference type="Rhea" id="RHEA:19949"/>
        <dbReference type="ChEBI" id="CHEBI:17836"/>
        <dbReference type="ChEBI" id="CHEBI:17839"/>
        <dbReference type="ChEBI" id="CHEBI:33019"/>
        <dbReference type="ChEBI" id="CHEBI:72950"/>
        <dbReference type="EC" id="2.5.1.15"/>
    </reaction>
</comment>
<dbReference type="CDD" id="cd00739">
    <property type="entry name" value="DHPS"/>
    <property type="match status" value="1"/>
</dbReference>
<evidence type="ECO:0000256" key="1">
    <source>
        <dbReference type="ARBA" id="ARBA00000012"/>
    </source>
</evidence>
<dbReference type="GO" id="GO:0046654">
    <property type="term" value="P:tetrahydrofolate biosynthetic process"/>
    <property type="evidence" value="ECO:0007669"/>
    <property type="project" value="TreeGrafter"/>
</dbReference>
<evidence type="ECO:0000256" key="3">
    <source>
        <dbReference type="ARBA" id="ARBA00004763"/>
    </source>
</evidence>
<evidence type="ECO:0000256" key="4">
    <source>
        <dbReference type="ARBA" id="ARBA00012458"/>
    </source>
</evidence>
<keyword evidence="7" id="KW-0460">Magnesium</keyword>
<feature type="domain" description="Pterin-binding" evidence="9">
    <location>
        <begin position="17"/>
        <end position="269"/>
    </location>
</feature>
<dbReference type="PROSITE" id="PS00793">
    <property type="entry name" value="DHPS_2"/>
    <property type="match status" value="1"/>
</dbReference>
<dbReference type="PANTHER" id="PTHR20941:SF1">
    <property type="entry name" value="FOLIC ACID SYNTHESIS PROTEIN FOL1"/>
    <property type="match status" value="1"/>
</dbReference>
<dbReference type="PROSITE" id="PS50972">
    <property type="entry name" value="PTERIN_BINDING"/>
    <property type="match status" value="1"/>
</dbReference>
<comment type="cofactor">
    <cofactor evidence="2">
        <name>Mg(2+)</name>
        <dbReference type="ChEBI" id="CHEBI:18420"/>
    </cofactor>
</comment>
<dbReference type="InterPro" id="IPR045031">
    <property type="entry name" value="DHP_synth-like"/>
</dbReference>
<dbReference type="EMBL" id="LGTQ01000013">
    <property type="protein sequence ID" value="KPM46918.1"/>
    <property type="molecule type" value="Genomic_DNA"/>
</dbReference>
<gene>
    <name evidence="10" type="ORF">AFM12_16930</name>
</gene>
<evidence type="ECO:0000256" key="5">
    <source>
        <dbReference type="ARBA" id="ARBA00022679"/>
    </source>
</evidence>
<reference evidence="10 11" key="1">
    <citation type="submission" date="2015-07" db="EMBL/GenBank/DDBJ databases">
        <title>The draft genome sequence of Leadbetterella sp. JN14-9.</title>
        <authorList>
            <person name="Liu Y."/>
            <person name="Du J."/>
            <person name="Shao Z."/>
        </authorList>
    </citation>
    <scope>NUCLEOTIDE SEQUENCE [LARGE SCALE GENOMIC DNA]</scope>
    <source>
        <strain evidence="10 11">JN14-9</strain>
    </source>
</reference>
<dbReference type="NCBIfam" id="TIGR01496">
    <property type="entry name" value="DHPS"/>
    <property type="match status" value="1"/>
</dbReference>
<dbReference type="EC" id="2.5.1.15" evidence="4"/>
<keyword evidence="11" id="KW-1185">Reference proteome</keyword>
<evidence type="ECO:0000256" key="2">
    <source>
        <dbReference type="ARBA" id="ARBA00001946"/>
    </source>
</evidence>
<evidence type="ECO:0000313" key="11">
    <source>
        <dbReference type="Proteomes" id="UP000050454"/>
    </source>
</evidence>
<dbReference type="RefSeq" id="WP_055150716.1">
    <property type="nucleotide sequence ID" value="NZ_JXSZ01000013.1"/>
</dbReference>
<keyword evidence="6" id="KW-0479">Metal-binding</keyword>
<name>A0A0P7BNQ6_9BACT</name>
<evidence type="ECO:0000256" key="6">
    <source>
        <dbReference type="ARBA" id="ARBA00022723"/>
    </source>
</evidence>
<dbReference type="Gene3D" id="3.20.20.20">
    <property type="entry name" value="Dihydropteroate synthase-like"/>
    <property type="match status" value="1"/>
</dbReference>
<protein>
    <recommendedName>
        <fullName evidence="4">dihydropteroate synthase</fullName>
        <ecNumber evidence="4">2.5.1.15</ecNumber>
    </recommendedName>
</protein>
<sequence length="276" mass="30531">MKQLINVKGKLMDLGQPKIMGILNTTPDSFYAGSRAEGFSEIKNRVAQMVKEGVDIIDVGGYSTRPNAEAVSLKEELGRILPAIEFIGKMYPQIPVSVDTFRAEVAKEAVAAGAAIVNDVSGGNLDDQMFETVAHLQVPYILMHMRGTPATMSSLNQYQDLILEVIRELEMKINRLSELGVKDIIVDPGFGFAKNVEQNYCMLKHLEQFQVLDRPLLAGLSRKSMIWKKLAIKPEEALNGTSVLNTVALTKKAAILRVHDVKEAVEVRNLLIQNIL</sequence>
<dbReference type="SUPFAM" id="SSF51717">
    <property type="entry name" value="Dihydropteroate synthetase-like"/>
    <property type="match status" value="1"/>
</dbReference>
<dbReference type="Proteomes" id="UP000050454">
    <property type="component" value="Unassembled WGS sequence"/>
</dbReference>
<dbReference type="PANTHER" id="PTHR20941">
    <property type="entry name" value="FOLATE SYNTHESIS PROTEINS"/>
    <property type="match status" value="1"/>
</dbReference>
<proteinExistence type="predicted"/>
<keyword evidence="5" id="KW-0808">Transferase</keyword>
<dbReference type="InterPro" id="IPR011005">
    <property type="entry name" value="Dihydropteroate_synth-like_sf"/>
</dbReference>
<dbReference type="GO" id="GO:0046872">
    <property type="term" value="F:metal ion binding"/>
    <property type="evidence" value="ECO:0007669"/>
    <property type="project" value="UniProtKB-KW"/>
</dbReference>
<dbReference type="Pfam" id="PF00809">
    <property type="entry name" value="Pterin_bind"/>
    <property type="match status" value="1"/>
</dbReference>
<dbReference type="InterPro" id="IPR006390">
    <property type="entry name" value="DHP_synth_dom"/>
</dbReference>
<dbReference type="GO" id="GO:0046656">
    <property type="term" value="P:folic acid biosynthetic process"/>
    <property type="evidence" value="ECO:0007669"/>
    <property type="project" value="UniProtKB-KW"/>
</dbReference>
<dbReference type="GO" id="GO:0004156">
    <property type="term" value="F:dihydropteroate synthase activity"/>
    <property type="evidence" value="ECO:0007669"/>
    <property type="project" value="UniProtKB-EC"/>
</dbReference>
<evidence type="ECO:0000313" key="10">
    <source>
        <dbReference type="EMBL" id="KPM46918.1"/>
    </source>
</evidence>
<keyword evidence="8" id="KW-0289">Folate biosynthesis</keyword>
<evidence type="ECO:0000256" key="7">
    <source>
        <dbReference type="ARBA" id="ARBA00022842"/>
    </source>
</evidence>
<comment type="caution">
    <text evidence="10">The sequence shown here is derived from an EMBL/GenBank/DDBJ whole genome shotgun (WGS) entry which is preliminary data.</text>
</comment>
<evidence type="ECO:0000259" key="9">
    <source>
        <dbReference type="PROSITE" id="PS50972"/>
    </source>
</evidence>
<accession>A0A0P7BNQ6</accession>
<dbReference type="OrthoDB" id="9811744at2"/>
<dbReference type="STRING" id="1605367.AFM12_16930"/>
<dbReference type="InterPro" id="IPR000489">
    <property type="entry name" value="Pterin-binding_dom"/>
</dbReference>
<dbReference type="GO" id="GO:0005829">
    <property type="term" value="C:cytosol"/>
    <property type="evidence" value="ECO:0007669"/>
    <property type="project" value="TreeGrafter"/>
</dbReference>
<dbReference type="AlphaFoldDB" id="A0A0P7BNQ6"/>
<organism evidence="10 11">
    <name type="scientific">Jiulongibacter sediminis</name>
    <dbReference type="NCBI Taxonomy" id="1605367"/>
    <lineage>
        <taxon>Bacteria</taxon>
        <taxon>Pseudomonadati</taxon>
        <taxon>Bacteroidota</taxon>
        <taxon>Cytophagia</taxon>
        <taxon>Cytophagales</taxon>
        <taxon>Leadbetterellaceae</taxon>
        <taxon>Jiulongibacter</taxon>
    </lineage>
</organism>
<comment type="pathway">
    <text evidence="3">Cofactor biosynthesis; tetrahydrofolate biosynthesis; 7,8-dihydrofolate from 2-amino-4-hydroxy-6-hydroxymethyl-7,8-dihydropteridine diphosphate and 4-aminobenzoate: step 1/2.</text>
</comment>
<evidence type="ECO:0000256" key="8">
    <source>
        <dbReference type="ARBA" id="ARBA00022909"/>
    </source>
</evidence>
<dbReference type="PATRIC" id="fig|1605367.3.peg.819"/>